<sequence length="260" mass="29113">MQNFIFFDIDGTIISEDGYLPESAVRAIQAARKKGNATFINTGRTAMNVDPFLREIGFNGYVYGCGTELEYDGKVLFHEKQTPACSREMVELVRRTNVAVLYERSDAMFIDRSTRILPYLQDLLNLYESKHVTVSDLPDDADWYTDKFVIWYDEQSDLAAFQAGLTGKFDYIDRGNHFAEMVPCGCSKATGMEKMMQLLGADRSQIFAVGDSLNDRPMLETAGTGIAMGDSPMLHPYANYITANLADDGLEKALAHFDLI</sequence>
<dbReference type="NCBIfam" id="TIGR01484">
    <property type="entry name" value="HAD-SF-IIB"/>
    <property type="match status" value="1"/>
</dbReference>
<dbReference type="InterPro" id="IPR036412">
    <property type="entry name" value="HAD-like_sf"/>
</dbReference>
<organism evidence="1 2">
    <name type="scientific">Ruminococcus callidus ATCC 27760</name>
    <dbReference type="NCBI Taxonomy" id="411473"/>
    <lineage>
        <taxon>Bacteria</taxon>
        <taxon>Bacillati</taxon>
        <taxon>Bacillota</taxon>
        <taxon>Clostridia</taxon>
        <taxon>Eubacteriales</taxon>
        <taxon>Oscillospiraceae</taxon>
        <taxon>Ruminococcus</taxon>
    </lineage>
</organism>
<evidence type="ECO:0000313" key="1">
    <source>
        <dbReference type="EMBL" id="ERJ90890.1"/>
    </source>
</evidence>
<comment type="caution">
    <text evidence="1">The sequence shown here is derived from an EMBL/GenBank/DDBJ whole genome shotgun (WGS) entry which is preliminary data.</text>
</comment>
<keyword evidence="2" id="KW-1185">Reference proteome</keyword>
<name>U2KFK2_9FIRM</name>
<dbReference type="InterPro" id="IPR006379">
    <property type="entry name" value="HAD-SF_hydro_IIB"/>
</dbReference>
<keyword evidence="1" id="KW-0378">Hydrolase</keyword>
<dbReference type="GO" id="GO:0000287">
    <property type="term" value="F:magnesium ion binding"/>
    <property type="evidence" value="ECO:0007669"/>
    <property type="project" value="TreeGrafter"/>
</dbReference>
<dbReference type="EMBL" id="AWVF01000340">
    <property type="protein sequence ID" value="ERJ90890.1"/>
    <property type="molecule type" value="Genomic_DNA"/>
</dbReference>
<dbReference type="OrthoDB" id="9810101at2"/>
<proteinExistence type="predicted"/>
<dbReference type="PROSITE" id="PS01229">
    <property type="entry name" value="COF_2"/>
    <property type="match status" value="1"/>
</dbReference>
<dbReference type="STRING" id="411473.RUMCAL_02727"/>
<dbReference type="Gene3D" id="3.30.1240.10">
    <property type="match status" value="1"/>
</dbReference>
<dbReference type="InterPro" id="IPR023214">
    <property type="entry name" value="HAD_sf"/>
</dbReference>
<dbReference type="HOGENOM" id="CLU_044146_7_2_9"/>
<dbReference type="GO" id="GO:0005829">
    <property type="term" value="C:cytosol"/>
    <property type="evidence" value="ECO:0007669"/>
    <property type="project" value="TreeGrafter"/>
</dbReference>
<gene>
    <name evidence="1" type="ORF">RUMCAL_02727</name>
</gene>
<protein>
    <submittedName>
        <fullName evidence="1">Cof-like hydrolase</fullName>
    </submittedName>
</protein>
<evidence type="ECO:0000313" key="2">
    <source>
        <dbReference type="Proteomes" id="UP000016662"/>
    </source>
</evidence>
<dbReference type="PANTHER" id="PTHR10000">
    <property type="entry name" value="PHOSPHOSERINE PHOSPHATASE"/>
    <property type="match status" value="1"/>
</dbReference>
<dbReference type="Proteomes" id="UP000016662">
    <property type="component" value="Unassembled WGS sequence"/>
</dbReference>
<dbReference type="eggNOG" id="COG0561">
    <property type="taxonomic scope" value="Bacteria"/>
</dbReference>
<dbReference type="GO" id="GO:0016791">
    <property type="term" value="F:phosphatase activity"/>
    <property type="evidence" value="ECO:0007669"/>
    <property type="project" value="TreeGrafter"/>
</dbReference>
<dbReference type="PATRIC" id="fig|411473.3.peg.2289"/>
<dbReference type="SUPFAM" id="SSF56784">
    <property type="entry name" value="HAD-like"/>
    <property type="match status" value="1"/>
</dbReference>
<dbReference type="AlphaFoldDB" id="U2KFK2"/>
<reference evidence="1 2" key="1">
    <citation type="submission" date="2013-07" db="EMBL/GenBank/DDBJ databases">
        <authorList>
            <person name="Weinstock G."/>
            <person name="Sodergren E."/>
            <person name="Wylie T."/>
            <person name="Fulton L."/>
            <person name="Fulton R."/>
            <person name="Fronick C."/>
            <person name="O'Laughlin M."/>
            <person name="Godfrey J."/>
            <person name="Miner T."/>
            <person name="Herter B."/>
            <person name="Appelbaum E."/>
            <person name="Cordes M."/>
            <person name="Lek S."/>
            <person name="Wollam A."/>
            <person name="Pepin K.H."/>
            <person name="Palsikar V.B."/>
            <person name="Mitreva M."/>
            <person name="Wilson R.K."/>
        </authorList>
    </citation>
    <scope>NUCLEOTIDE SEQUENCE [LARGE SCALE GENOMIC DNA]</scope>
    <source>
        <strain evidence="1 2">ATCC 27760</strain>
    </source>
</reference>
<dbReference type="RefSeq" id="WP_021680908.1">
    <property type="nucleotide sequence ID" value="NZ_KI260314.1"/>
</dbReference>
<accession>U2KFK2</accession>
<dbReference type="PANTHER" id="PTHR10000:SF25">
    <property type="entry name" value="PHOSPHATASE YKRA-RELATED"/>
    <property type="match status" value="1"/>
</dbReference>
<dbReference type="Gene3D" id="3.40.50.1000">
    <property type="entry name" value="HAD superfamily/HAD-like"/>
    <property type="match status" value="1"/>
</dbReference>
<dbReference type="Pfam" id="PF08282">
    <property type="entry name" value="Hydrolase_3"/>
    <property type="match status" value="1"/>
</dbReference>